<evidence type="ECO:0000256" key="1">
    <source>
        <dbReference type="SAM" id="Phobius"/>
    </source>
</evidence>
<feature type="transmembrane region" description="Helical" evidence="1">
    <location>
        <begin position="35"/>
        <end position="54"/>
    </location>
</feature>
<feature type="domain" description="EamA" evidence="2">
    <location>
        <begin position="4"/>
        <end position="106"/>
    </location>
</feature>
<dbReference type="STRING" id="357804.Ping_1236"/>
<keyword evidence="1" id="KW-1133">Transmembrane helix</keyword>
<dbReference type="KEGG" id="pin:Ping_1236"/>
<feature type="transmembrane region" description="Helical" evidence="1">
    <location>
        <begin position="207"/>
        <end position="231"/>
    </location>
</feature>
<keyword evidence="1" id="KW-0472">Membrane</keyword>
<dbReference type="InterPro" id="IPR037185">
    <property type="entry name" value="EmrE-like"/>
</dbReference>
<dbReference type="Pfam" id="PF00892">
    <property type="entry name" value="EamA"/>
    <property type="match status" value="2"/>
</dbReference>
<dbReference type="eggNOG" id="COG0697">
    <property type="taxonomic scope" value="Bacteria"/>
</dbReference>
<name>A1SUA1_PSYIN</name>
<feature type="transmembrane region" description="Helical" evidence="1">
    <location>
        <begin position="148"/>
        <end position="169"/>
    </location>
</feature>
<feature type="transmembrane region" description="Helical" evidence="1">
    <location>
        <begin position="181"/>
        <end position="200"/>
    </location>
</feature>
<gene>
    <name evidence="3" type="ordered locus">Ping_1236</name>
</gene>
<keyword evidence="4" id="KW-1185">Reference proteome</keyword>
<feature type="domain" description="EamA" evidence="2">
    <location>
        <begin position="117"/>
        <end position="253"/>
    </location>
</feature>
<dbReference type="Proteomes" id="UP000000639">
    <property type="component" value="Chromosome"/>
</dbReference>
<dbReference type="PANTHER" id="PTHR22911:SF130">
    <property type="entry name" value="BIOTIN TRANSPORTER"/>
    <property type="match status" value="1"/>
</dbReference>
<evidence type="ECO:0000313" key="3">
    <source>
        <dbReference type="EMBL" id="ABM03066.1"/>
    </source>
</evidence>
<feature type="transmembrane region" description="Helical" evidence="1">
    <location>
        <begin position="6"/>
        <end position="26"/>
    </location>
</feature>
<dbReference type="EMBL" id="CP000510">
    <property type="protein sequence ID" value="ABM03066.1"/>
    <property type="molecule type" value="Genomic_DNA"/>
</dbReference>
<evidence type="ECO:0000313" key="4">
    <source>
        <dbReference type="Proteomes" id="UP000000639"/>
    </source>
</evidence>
<dbReference type="GO" id="GO:0016020">
    <property type="term" value="C:membrane"/>
    <property type="evidence" value="ECO:0007669"/>
    <property type="project" value="InterPro"/>
</dbReference>
<dbReference type="PANTHER" id="PTHR22911">
    <property type="entry name" value="ACYL-MALONYL CONDENSING ENZYME-RELATED"/>
    <property type="match status" value="1"/>
</dbReference>
<dbReference type="SUPFAM" id="SSF103481">
    <property type="entry name" value="Multidrug resistance efflux transporter EmrE"/>
    <property type="match status" value="2"/>
</dbReference>
<sequence>MAGEVDPWFSVLLRILLATLVFLPFLRPREITLPVALKLMAIGAVQLGLMYVFYYQSFLFLTVAEVLLFTVMTPIYVTLINDAFDRRFNRNFMLPTVIATAGAVAIRYNGVDSNFLLGFVMVQGANLCFAAGQVGYKRLLARHELEQKTIFGWFFIGALLVASICYLIFGNSEKLPTTNLQWGILIYLGTIASGLGYFAWNKGATLVNVGVLAVMNNLLIPTGILVNVLIWNRDADILRLNIGGATILFALVLNQWLSKRAKLAT</sequence>
<proteinExistence type="predicted"/>
<accession>A1SUA1</accession>
<reference evidence="3 4" key="1">
    <citation type="submission" date="2007-01" db="EMBL/GenBank/DDBJ databases">
        <title>Complete sequence of Psychromonas ingrahamii 37.</title>
        <authorList>
            <consortium name="US DOE Joint Genome Institute"/>
            <person name="Copeland A."/>
            <person name="Lucas S."/>
            <person name="Lapidus A."/>
            <person name="Barry K."/>
            <person name="Detter J.C."/>
            <person name="Glavina del Rio T."/>
            <person name="Hammon N."/>
            <person name="Israni S."/>
            <person name="Dalin E."/>
            <person name="Tice H."/>
            <person name="Pitluck S."/>
            <person name="Thompson L.S."/>
            <person name="Brettin T."/>
            <person name="Bruce D."/>
            <person name="Han C."/>
            <person name="Tapia R."/>
            <person name="Schmutz J."/>
            <person name="Larimer F."/>
            <person name="Land M."/>
            <person name="Hauser L."/>
            <person name="Kyrpides N."/>
            <person name="Ivanova N."/>
            <person name="Staley J."/>
            <person name="Richardson P."/>
        </authorList>
    </citation>
    <scope>NUCLEOTIDE SEQUENCE [LARGE SCALE GENOMIC DNA]</scope>
    <source>
        <strain evidence="3 4">37</strain>
    </source>
</reference>
<dbReference type="HOGENOM" id="CLU_085269_0_0_6"/>
<feature type="transmembrane region" description="Helical" evidence="1">
    <location>
        <begin position="60"/>
        <end position="80"/>
    </location>
</feature>
<dbReference type="AlphaFoldDB" id="A1SUA1"/>
<dbReference type="InterPro" id="IPR000620">
    <property type="entry name" value="EamA_dom"/>
</dbReference>
<protein>
    <submittedName>
        <fullName evidence="3">Hypothetical transmembrane protein DUF6</fullName>
    </submittedName>
</protein>
<keyword evidence="1 3" id="KW-0812">Transmembrane</keyword>
<feature type="transmembrane region" description="Helical" evidence="1">
    <location>
        <begin position="237"/>
        <end position="257"/>
    </location>
</feature>
<evidence type="ECO:0000259" key="2">
    <source>
        <dbReference type="Pfam" id="PF00892"/>
    </source>
</evidence>
<feature type="transmembrane region" description="Helical" evidence="1">
    <location>
        <begin position="115"/>
        <end position="136"/>
    </location>
</feature>
<organism evidence="3 4">
    <name type="scientific">Psychromonas ingrahamii (strain DSM 17664 / CCUG 51855 / 37)</name>
    <dbReference type="NCBI Taxonomy" id="357804"/>
    <lineage>
        <taxon>Bacteria</taxon>
        <taxon>Pseudomonadati</taxon>
        <taxon>Pseudomonadota</taxon>
        <taxon>Gammaproteobacteria</taxon>
        <taxon>Alteromonadales</taxon>
        <taxon>Psychromonadaceae</taxon>
        <taxon>Psychromonas</taxon>
    </lineage>
</organism>